<proteinExistence type="inferred from homology"/>
<dbReference type="PANTHER" id="PTHR11365:SF23">
    <property type="entry name" value="HYPOTHETICAL 5-OXOPROLINASE (EUROFUNG)-RELATED"/>
    <property type="match status" value="1"/>
</dbReference>
<feature type="domain" description="Acetophenone carboxylase-like C-terminal" evidence="5">
    <location>
        <begin position="619"/>
        <end position="669"/>
    </location>
</feature>
<comment type="caution">
    <text evidence="6">The sequence shown here is derived from an EMBL/GenBank/DDBJ whole genome shotgun (WGS) entry which is preliminary data.</text>
</comment>
<organism evidence="6 7">
    <name type="scientific">Azospirillum rugosum</name>
    <dbReference type="NCBI Taxonomy" id="416170"/>
    <lineage>
        <taxon>Bacteria</taxon>
        <taxon>Pseudomonadati</taxon>
        <taxon>Pseudomonadota</taxon>
        <taxon>Alphaproteobacteria</taxon>
        <taxon>Rhodospirillales</taxon>
        <taxon>Azospirillaceae</taxon>
        <taxon>Azospirillum</taxon>
    </lineage>
</organism>
<dbReference type="Pfam" id="PF02538">
    <property type="entry name" value="Hydantoinase_B"/>
    <property type="match status" value="1"/>
</dbReference>
<comment type="similarity">
    <text evidence="1">Belongs to the oxoprolinase family.</text>
</comment>
<dbReference type="Pfam" id="PF19278">
    <property type="entry name" value="Hydant_A_C"/>
    <property type="match status" value="1"/>
</dbReference>
<dbReference type="EMBL" id="JAGINP010000021">
    <property type="protein sequence ID" value="MBP2295322.1"/>
    <property type="molecule type" value="Genomic_DNA"/>
</dbReference>
<feature type="domain" description="Hydantoinase A/oxoprolinase" evidence="2">
    <location>
        <begin position="209"/>
        <end position="496"/>
    </location>
</feature>
<dbReference type="InterPro" id="IPR049517">
    <property type="entry name" value="ACX-like_C"/>
</dbReference>
<sequence>MAPQQPGRWQFWIDRGGTFTDIVAKRPDGSVATHKLLSENPERYPDAAIQGIRDLLGLAPDQPIQAEAVEAVKMGTTVATNALLERKGERTLLLITEGLGDQLRIGYQARPKIFARHIVLPELLYERVAEVPERIKADGTVLKPVDIRAVRLQLEEAFNDGFRAAAVVLMHGYRHPEHERQVAALARTIGFTQVSVSHQVSPLMKIVGRGDTTVVDAYLSPILRRYVEQVAGELNGIRLMFMQSNGGLTDARWFQGKDAILSGPAGGIVGAVRTARMAGFDRVIGFDMGGTSTDVSHYAGEYERAFDTQVAGVRMRAPMMHIHTVAAGGGSVCFFDGARFRVGPESAGANPGPACYRRGGPLTVTDCNVMVGKLHPKFFPRVFGPEADQPLDAAIVREKFTALAEEVNAALGTAMTPQQVAEGFLKIAVDNMANAIKKISVQRGYDVTQYTLNGFGGAAGQHVCLVADALGMTKVFLHPHAGVLSAYGIGLADTVAIRERAVEARLDESLVGQLSETLATLEAEGRVELARQGVPEDRLSVLRKAHIKVEGSDSPLIVDFGPLAAMKSAFEAAHRQRYGFMMEGKALVVEAVSVEAVGRTESADDLDLPNVTGALPRRLATLTIHTGGEDREAPVYDRDLLQPGNRITGPAVIREKIATTVIEPGWIAEVTRKNHLVLTRYEELPQRVAVGAKADPVMLEVFNNLFMSIAEQMGFTLEKTAYSVNIKERLDFSCALFDADGGLIANAPHMPVHLGSMGESVRAIMVQRQDGMSPGDVYMLNDPYHGGTHLPDITVVTPVFDEAGDEVLFYVASRGHHADVGGITPGSMPPDSTTIDQEGVLLDNVQLVDRGEFLEEAVVSLFTAGPHPARNVQQNLGDLKAQIAANEQGAQELRRIVAQFGLDTVRAYMRLVQDNAEEQVRRAIDVLTDGEFTQELDNGAVIKVRISIDKAERSAIVDFTGTSPQLTSNFNAPTAVCRAAVLYVFRTLVDDEIPMNEGCLKPIDIVIPPGTMLSPSYPAAVVAGNVETSQCITDALYGALGVLASAQGTMNNTTFGNERYQYYETVCGGSGAGPGFDGTDAVHTHMTNSRLTDPEVLEWRFPVLLDSFRIRRGSGGAGRWHGGDGVVRRLRFLEPMTAAILSNHRRVPPFGLKGGAPGQIGRTWVQRTDGSVEELGPQDKTAMGEGDVLVVETPGGGGYGEG</sequence>
<dbReference type="InterPro" id="IPR003692">
    <property type="entry name" value="Hydantoinase_B"/>
</dbReference>
<feature type="domain" description="Hydantoinase B/oxoprolinase" evidence="3">
    <location>
        <begin position="695"/>
        <end position="1201"/>
    </location>
</feature>
<dbReference type="PANTHER" id="PTHR11365">
    <property type="entry name" value="5-OXOPROLINASE RELATED"/>
    <property type="match status" value="1"/>
</dbReference>
<feature type="domain" description="Hydantoinase/oxoprolinase N-terminal" evidence="4">
    <location>
        <begin position="11"/>
        <end position="189"/>
    </location>
</feature>
<evidence type="ECO:0000259" key="3">
    <source>
        <dbReference type="Pfam" id="PF02538"/>
    </source>
</evidence>
<evidence type="ECO:0000313" key="6">
    <source>
        <dbReference type="EMBL" id="MBP2295322.1"/>
    </source>
</evidence>
<keyword evidence="7" id="KW-1185">Reference proteome</keyword>
<evidence type="ECO:0000259" key="4">
    <source>
        <dbReference type="Pfam" id="PF05378"/>
    </source>
</evidence>
<reference evidence="6 7" key="1">
    <citation type="submission" date="2021-03" db="EMBL/GenBank/DDBJ databases">
        <title>Genomic Encyclopedia of Type Strains, Phase III (KMG-III): the genomes of soil and plant-associated and newly described type strains.</title>
        <authorList>
            <person name="Whitman W."/>
        </authorList>
    </citation>
    <scope>NUCLEOTIDE SEQUENCE [LARGE SCALE GENOMIC DNA]</scope>
    <source>
        <strain evidence="6 7">IMMIB AFH-6</strain>
    </source>
</reference>
<evidence type="ECO:0000259" key="5">
    <source>
        <dbReference type="Pfam" id="PF19278"/>
    </source>
</evidence>
<evidence type="ECO:0000313" key="7">
    <source>
        <dbReference type="Proteomes" id="UP000781958"/>
    </source>
</evidence>
<dbReference type="Pfam" id="PF01968">
    <property type="entry name" value="Hydantoinase_A"/>
    <property type="match status" value="1"/>
</dbReference>
<dbReference type="GO" id="GO:0017168">
    <property type="term" value="F:5-oxoprolinase (ATP-hydrolyzing) activity"/>
    <property type="evidence" value="ECO:0007669"/>
    <property type="project" value="UniProtKB-EC"/>
</dbReference>
<gene>
    <name evidence="6" type="ORF">J2851_005127</name>
</gene>
<dbReference type="Pfam" id="PF05378">
    <property type="entry name" value="Hydant_A_N"/>
    <property type="match status" value="1"/>
</dbReference>
<dbReference type="RefSeq" id="WP_209769775.1">
    <property type="nucleotide sequence ID" value="NZ_JAGINP010000021.1"/>
</dbReference>
<dbReference type="InterPro" id="IPR008040">
    <property type="entry name" value="Hydant_A_N"/>
</dbReference>
<dbReference type="InterPro" id="IPR002821">
    <property type="entry name" value="Hydantoinase_A"/>
</dbReference>
<accession>A0ABS4SRY6</accession>
<dbReference type="InterPro" id="IPR045079">
    <property type="entry name" value="Oxoprolinase-like"/>
</dbReference>
<dbReference type="Proteomes" id="UP000781958">
    <property type="component" value="Unassembled WGS sequence"/>
</dbReference>
<evidence type="ECO:0000256" key="1">
    <source>
        <dbReference type="ARBA" id="ARBA00010403"/>
    </source>
</evidence>
<keyword evidence="6" id="KW-0378">Hydrolase</keyword>
<evidence type="ECO:0000259" key="2">
    <source>
        <dbReference type="Pfam" id="PF01968"/>
    </source>
</evidence>
<name>A0ABS4SRY6_9PROT</name>
<protein>
    <submittedName>
        <fullName evidence="6">5-oxoprolinase (ATP-hydrolyzing)</fullName>
        <ecNumber evidence="6">3.5.2.9</ecNumber>
    </submittedName>
</protein>
<dbReference type="EC" id="3.5.2.9" evidence="6"/>